<dbReference type="EMBL" id="JSZA02000001">
    <property type="protein sequence ID" value="KHD11250.1"/>
    <property type="molecule type" value="Genomic_DNA"/>
</dbReference>
<keyword evidence="1" id="KW-0175">Coiled coil</keyword>
<dbReference type="Pfam" id="PF08495">
    <property type="entry name" value="FIST"/>
    <property type="match status" value="1"/>
</dbReference>
<evidence type="ECO:0000313" key="5">
    <source>
        <dbReference type="Proteomes" id="UP000030428"/>
    </source>
</evidence>
<name>A0A0A6PAY0_9GAMM</name>
<organism evidence="4 5">
    <name type="scientific">Candidatus Thiomargarita nelsonii</name>
    <dbReference type="NCBI Taxonomy" id="1003181"/>
    <lineage>
        <taxon>Bacteria</taxon>
        <taxon>Pseudomonadati</taxon>
        <taxon>Pseudomonadota</taxon>
        <taxon>Gammaproteobacteria</taxon>
        <taxon>Thiotrichales</taxon>
        <taxon>Thiotrichaceae</taxon>
        <taxon>Thiomargarita</taxon>
    </lineage>
</organism>
<evidence type="ECO:0000259" key="3">
    <source>
        <dbReference type="SMART" id="SM01204"/>
    </source>
</evidence>
<dbReference type="PANTHER" id="PTHR40252:SF2">
    <property type="entry name" value="BLR0328 PROTEIN"/>
    <property type="match status" value="1"/>
</dbReference>
<evidence type="ECO:0008006" key="6">
    <source>
        <dbReference type="Google" id="ProtNLM"/>
    </source>
</evidence>
<keyword evidence="5" id="KW-1185">Reference proteome</keyword>
<dbReference type="SMART" id="SM01204">
    <property type="entry name" value="FIST_C"/>
    <property type="match status" value="1"/>
</dbReference>
<feature type="coiled-coil region" evidence="1">
    <location>
        <begin position="3"/>
        <end position="30"/>
    </location>
</feature>
<feature type="domain" description="FIST C-domain" evidence="3">
    <location>
        <begin position="231"/>
        <end position="359"/>
    </location>
</feature>
<dbReference type="PANTHER" id="PTHR40252">
    <property type="entry name" value="BLR0328 PROTEIN"/>
    <property type="match status" value="1"/>
</dbReference>
<evidence type="ECO:0000259" key="2">
    <source>
        <dbReference type="SMART" id="SM00897"/>
    </source>
</evidence>
<gene>
    <name evidence="4" type="ORF">PN36_00145</name>
</gene>
<reference evidence="4 5" key="1">
    <citation type="journal article" date="2016" name="Front. Microbiol.">
        <title>Single-Cell (Meta-)Genomics of a Dimorphic Candidatus Thiomargarita nelsonii Reveals Genomic Plasticity.</title>
        <authorList>
            <person name="Flood B.E."/>
            <person name="Fliss P."/>
            <person name="Jones D.S."/>
            <person name="Dick G.J."/>
            <person name="Jain S."/>
            <person name="Kaster A.K."/>
            <person name="Winkel M."/>
            <person name="Mussmann M."/>
            <person name="Bailey J."/>
        </authorList>
    </citation>
    <scope>NUCLEOTIDE SEQUENCE [LARGE SCALE GENOMIC DNA]</scope>
    <source>
        <strain evidence="4">Hydrate Ridge</strain>
    </source>
</reference>
<dbReference type="InterPro" id="IPR013702">
    <property type="entry name" value="FIST_domain_N"/>
</dbReference>
<dbReference type="InterPro" id="IPR019494">
    <property type="entry name" value="FIST_C"/>
</dbReference>
<dbReference type="SMART" id="SM00897">
    <property type="entry name" value="FIST"/>
    <property type="match status" value="1"/>
</dbReference>
<feature type="domain" description="FIST" evidence="2">
    <location>
        <begin position="28"/>
        <end position="230"/>
    </location>
</feature>
<accession>A0A0A6PAY0</accession>
<dbReference type="AlphaFoldDB" id="A0A0A6PAY0"/>
<proteinExistence type="predicted"/>
<comment type="caution">
    <text evidence="4">The sequence shown here is derived from an EMBL/GenBank/DDBJ whole genome shotgun (WGS) entry which is preliminary data.</text>
</comment>
<dbReference type="Proteomes" id="UP000030428">
    <property type="component" value="Unassembled WGS sequence"/>
</dbReference>
<sequence>MNIITAESTKDSIEELVQDIKQQISNFDAKIVLFFASAKFDPDKIAEKMQDAFGDALVFGCMTAGEVVSGQMLKNSLVAMAFNSEVIGNIKIEVVENIKDESGTKGVDKAFAAFENHFKMPMQALDFDKYVGIVLIDGLSSAEERIMDRVGDLTNVLFVGGSTGDDLKFEKTYVYANGKAYTNAALLCLIEPKVNFGLIKTQSFCTLPQKLVATKVNEAERRVIEFNNKPAVVAYAEAVGSTVEEASNHFMDKPVGLMVDDDPYVRSPQQIQGNDMIFYCNVLEGMELALLESQDIIGDTKKAIEEKQKEMGSISAIINFHCILRTLELEKKGLTDNYGKVFSDIPTIGFSTYGEEYIGHINQTSTMLAFE</sequence>
<protein>
    <recommendedName>
        <fullName evidence="6">FIST domain containing protein</fullName>
    </recommendedName>
</protein>
<evidence type="ECO:0000256" key="1">
    <source>
        <dbReference type="SAM" id="Coils"/>
    </source>
</evidence>
<evidence type="ECO:0000313" key="4">
    <source>
        <dbReference type="EMBL" id="KHD11250.1"/>
    </source>
</evidence>
<dbReference type="Pfam" id="PF10442">
    <property type="entry name" value="FIST_C"/>
    <property type="match status" value="1"/>
</dbReference>